<name>A0A9W3JD90_BACTU</name>
<dbReference type="AlphaFoldDB" id="A0A9W3JD90"/>
<accession>A0A9W3JD90</accession>
<organism evidence="1 2">
    <name type="scientific">Bacillus thuringiensis HD-771</name>
    <dbReference type="NCBI Taxonomy" id="1218175"/>
    <lineage>
        <taxon>Bacteria</taxon>
        <taxon>Bacillati</taxon>
        <taxon>Bacillota</taxon>
        <taxon>Bacilli</taxon>
        <taxon>Bacillales</taxon>
        <taxon>Bacillaceae</taxon>
        <taxon>Bacillus</taxon>
        <taxon>Bacillus cereus group</taxon>
    </lineage>
</organism>
<dbReference type="KEGG" id="bti:BTG_22850"/>
<sequence length="111" mass="12373">MTLTLHNGDLNKLVRDTSQDSINFMVGGQKIISLESTGDIYVKGKLVENDKEVVDGMRELLNGNNSKGDSEKFRCALLRIRDLYGNLMNPQEGCIIAREAKMIARSALDKE</sequence>
<dbReference type="Proteomes" id="UP000005259">
    <property type="component" value="Chromosome"/>
</dbReference>
<evidence type="ECO:0000313" key="2">
    <source>
        <dbReference type="Proteomes" id="UP000005259"/>
    </source>
</evidence>
<reference evidence="1 2" key="1">
    <citation type="submission" date="2012-08" db="EMBL/GenBank/DDBJ databases">
        <authorList>
            <person name="Doggett N."/>
            <person name="Teshima H."/>
            <person name="Bruce D."/>
            <person name="Detter J.C."/>
            <person name="Johnson S.L."/>
            <person name="Han C."/>
        </authorList>
    </citation>
    <scope>NUCLEOTIDE SEQUENCE [LARGE SCALE GENOMIC DNA]</scope>
    <source>
        <strain evidence="1 2">HD-771</strain>
    </source>
</reference>
<protein>
    <submittedName>
        <fullName evidence="1">Uncharacterized protein</fullName>
    </submittedName>
</protein>
<gene>
    <name evidence="1" type="ORF">BTG_22850</name>
</gene>
<proteinExistence type="predicted"/>
<evidence type="ECO:0000313" key="1">
    <source>
        <dbReference type="EMBL" id="AFQ17982.1"/>
    </source>
</evidence>
<dbReference type="EMBL" id="CP003752">
    <property type="protein sequence ID" value="AFQ17982.1"/>
    <property type="molecule type" value="Genomic_DNA"/>
</dbReference>